<name>A0A4Z2H734_9TELE</name>
<dbReference type="AlphaFoldDB" id="A0A4Z2H734"/>
<protein>
    <submittedName>
        <fullName evidence="1">Uncharacterized protein</fullName>
    </submittedName>
</protein>
<organism evidence="1 2">
    <name type="scientific">Liparis tanakae</name>
    <name type="common">Tanaka's snailfish</name>
    <dbReference type="NCBI Taxonomy" id="230148"/>
    <lineage>
        <taxon>Eukaryota</taxon>
        <taxon>Metazoa</taxon>
        <taxon>Chordata</taxon>
        <taxon>Craniata</taxon>
        <taxon>Vertebrata</taxon>
        <taxon>Euteleostomi</taxon>
        <taxon>Actinopterygii</taxon>
        <taxon>Neopterygii</taxon>
        <taxon>Teleostei</taxon>
        <taxon>Neoteleostei</taxon>
        <taxon>Acanthomorphata</taxon>
        <taxon>Eupercaria</taxon>
        <taxon>Perciformes</taxon>
        <taxon>Cottioidei</taxon>
        <taxon>Cottales</taxon>
        <taxon>Liparidae</taxon>
        <taxon>Liparis</taxon>
    </lineage>
</organism>
<dbReference type="EMBL" id="SRLO01000313">
    <property type="protein sequence ID" value="TNN61566.1"/>
    <property type="molecule type" value="Genomic_DNA"/>
</dbReference>
<reference evidence="1 2" key="1">
    <citation type="submission" date="2019-03" db="EMBL/GenBank/DDBJ databases">
        <title>First draft genome of Liparis tanakae, snailfish: a comprehensive survey of snailfish specific genes.</title>
        <authorList>
            <person name="Kim W."/>
            <person name="Song I."/>
            <person name="Jeong J.-H."/>
            <person name="Kim D."/>
            <person name="Kim S."/>
            <person name="Ryu S."/>
            <person name="Song J.Y."/>
            <person name="Lee S.K."/>
        </authorList>
    </citation>
    <scope>NUCLEOTIDE SEQUENCE [LARGE SCALE GENOMIC DNA]</scope>
    <source>
        <tissue evidence="1">Muscle</tissue>
    </source>
</reference>
<sequence>MALNMATAELLANDGNGANDAIKVTVLAELRVFVQRFCDDTVSFFAVPRTILANQTMAKVLTNCVYLRATLGGWAPGSCNNAVVQDGVTSCNHEGCGEWRP</sequence>
<evidence type="ECO:0000313" key="2">
    <source>
        <dbReference type="Proteomes" id="UP000314294"/>
    </source>
</evidence>
<accession>A0A4Z2H734</accession>
<comment type="caution">
    <text evidence="1">The sequence shown here is derived from an EMBL/GenBank/DDBJ whole genome shotgun (WGS) entry which is preliminary data.</text>
</comment>
<proteinExistence type="predicted"/>
<dbReference type="Proteomes" id="UP000314294">
    <property type="component" value="Unassembled WGS sequence"/>
</dbReference>
<evidence type="ECO:0000313" key="1">
    <source>
        <dbReference type="EMBL" id="TNN61566.1"/>
    </source>
</evidence>
<gene>
    <name evidence="1" type="ORF">EYF80_028178</name>
</gene>
<keyword evidence="2" id="KW-1185">Reference proteome</keyword>